<dbReference type="EMBL" id="JBBDGN010000014">
    <property type="protein sequence ID" value="MEJ1092566.1"/>
    <property type="molecule type" value="Genomic_DNA"/>
</dbReference>
<evidence type="ECO:0000256" key="1">
    <source>
        <dbReference type="SAM" id="MobiDB-lite"/>
    </source>
</evidence>
<organism evidence="2 3">
    <name type="scientific">Microbacterium istanbulense</name>
    <dbReference type="NCBI Taxonomy" id="3122049"/>
    <lineage>
        <taxon>Bacteria</taxon>
        <taxon>Bacillati</taxon>
        <taxon>Actinomycetota</taxon>
        <taxon>Actinomycetes</taxon>
        <taxon>Micrococcales</taxon>
        <taxon>Microbacteriaceae</taxon>
        <taxon>Microbacterium</taxon>
    </lineage>
</organism>
<proteinExistence type="predicted"/>
<keyword evidence="3" id="KW-1185">Reference proteome</keyword>
<dbReference type="Proteomes" id="UP001366085">
    <property type="component" value="Unassembled WGS sequence"/>
</dbReference>
<feature type="compositionally biased region" description="Low complexity" evidence="1">
    <location>
        <begin position="223"/>
        <end position="236"/>
    </location>
</feature>
<gene>
    <name evidence="2" type="ORF">WDU93_12810</name>
</gene>
<evidence type="ECO:0008006" key="4">
    <source>
        <dbReference type="Google" id="ProtNLM"/>
    </source>
</evidence>
<evidence type="ECO:0000313" key="3">
    <source>
        <dbReference type="Proteomes" id="UP001366085"/>
    </source>
</evidence>
<evidence type="ECO:0000313" key="2">
    <source>
        <dbReference type="EMBL" id="MEJ1092566.1"/>
    </source>
</evidence>
<accession>A0ABU8LNW0</accession>
<protein>
    <recommendedName>
        <fullName evidence="4">DUF222 domain-containing protein</fullName>
    </recommendedName>
</protein>
<sequence length="284" mass="30092">MPTTNYYPAGYASEAARNLRELAGAGPFATTDPGTGPLMMQLREAATAMRQVLDQLATDHAGLRHPGRLRVAARRTGDELHQAGNALEAAHTHLAGAMSAAEQMTSIPTVPTREWVPVADLHGADAAHALDLLDRDGPQATVVFLSQWDQGVDTDDRAIDQDTTQEQLPLEPGDKAVSFDAYTIVADPGRGHIAMYRLLDDLPSPDILDAQDRHMAPPPPAIPTTSPATAAAAAAEPAPPEPPTRRSQRQQAPARHAKPPAPRGSWFDPPATGGGAVRGRGPRL</sequence>
<comment type="caution">
    <text evidence="2">The sequence shown here is derived from an EMBL/GenBank/DDBJ whole genome shotgun (WGS) entry which is preliminary data.</text>
</comment>
<dbReference type="RefSeq" id="WP_337321249.1">
    <property type="nucleotide sequence ID" value="NZ_JBBDGN010000014.1"/>
</dbReference>
<feature type="region of interest" description="Disordered" evidence="1">
    <location>
        <begin position="207"/>
        <end position="284"/>
    </location>
</feature>
<name>A0ABU8LNW0_9MICO</name>
<reference evidence="2 3" key="1">
    <citation type="submission" date="2024-02" db="EMBL/GenBank/DDBJ databases">
        <authorList>
            <person name="Saticioglu I.B."/>
        </authorList>
    </citation>
    <scope>NUCLEOTIDE SEQUENCE [LARGE SCALE GENOMIC DNA]</scope>
    <source>
        <strain evidence="2 3">Mu-43</strain>
    </source>
</reference>